<dbReference type="OrthoDB" id="8099120at2"/>
<dbReference type="InterPro" id="IPR008869">
    <property type="entry name" value="MlaC/ttg2D"/>
</dbReference>
<evidence type="ECO:0000313" key="2">
    <source>
        <dbReference type="EMBL" id="SNS43787.1"/>
    </source>
</evidence>
<protein>
    <submittedName>
        <fullName evidence="2">Phospholipid transport system substrate-binding protein</fullName>
    </submittedName>
</protein>
<gene>
    <name evidence="2" type="ORF">SAMN06295912_106133</name>
</gene>
<keyword evidence="3" id="KW-1185">Reference proteome</keyword>
<evidence type="ECO:0000313" key="3">
    <source>
        <dbReference type="Proteomes" id="UP000198281"/>
    </source>
</evidence>
<dbReference type="Proteomes" id="UP000198281">
    <property type="component" value="Unassembled WGS sequence"/>
</dbReference>
<evidence type="ECO:0000256" key="1">
    <source>
        <dbReference type="SAM" id="SignalP"/>
    </source>
</evidence>
<dbReference type="EMBL" id="FZOS01000006">
    <property type="protein sequence ID" value="SNS43787.1"/>
    <property type="molecule type" value="Genomic_DNA"/>
</dbReference>
<dbReference type="PANTHER" id="PTHR36573:SF1">
    <property type="entry name" value="INTERMEMBRANE PHOSPHOLIPID TRANSPORT SYSTEM BINDING PROTEIN MLAC"/>
    <property type="match status" value="1"/>
</dbReference>
<dbReference type="Pfam" id="PF05494">
    <property type="entry name" value="MlaC"/>
    <property type="match status" value="1"/>
</dbReference>
<dbReference type="RefSeq" id="WP_089219066.1">
    <property type="nucleotide sequence ID" value="NZ_FZOS01000006.1"/>
</dbReference>
<keyword evidence="1" id="KW-0732">Signal</keyword>
<sequence>MRLLRSPLTAATLALASIAAPIAIAAPAHAAINNQDPTAFISGFSQEGFAALRGGDRVAAKSKFRSMLAQHVAVDQIGDRLIRRWKPTLKPEQLNAYKAALPNYIIGLYADRLFEYASADMKIIRTQPAANGAAVVSQVTKKGQAPINAIWSVVKTPQGYKVSNLTVAGINLTLTQAADFDAYIQRNGFDKLVAFMKSKG</sequence>
<organism evidence="2 3">
    <name type="scientific">Edaphosphingomonas laterariae</name>
    <dbReference type="NCBI Taxonomy" id="861865"/>
    <lineage>
        <taxon>Bacteria</taxon>
        <taxon>Pseudomonadati</taxon>
        <taxon>Pseudomonadota</taxon>
        <taxon>Alphaproteobacteria</taxon>
        <taxon>Sphingomonadales</taxon>
        <taxon>Rhizorhabdaceae</taxon>
        <taxon>Edaphosphingomonas</taxon>
    </lineage>
</organism>
<name>A0A239EGM7_9SPHN</name>
<dbReference type="PANTHER" id="PTHR36573">
    <property type="entry name" value="INTERMEMBRANE PHOSPHOLIPID TRANSPORT SYSTEM BINDING PROTEIN MLAC"/>
    <property type="match status" value="1"/>
</dbReference>
<dbReference type="Gene3D" id="3.10.450.710">
    <property type="entry name" value="Tgt2/MlaC"/>
    <property type="match status" value="1"/>
</dbReference>
<proteinExistence type="predicted"/>
<feature type="signal peptide" evidence="1">
    <location>
        <begin position="1"/>
        <end position="30"/>
    </location>
</feature>
<dbReference type="AlphaFoldDB" id="A0A239EGM7"/>
<dbReference type="InterPro" id="IPR042245">
    <property type="entry name" value="Tgt2/MlaC_sf"/>
</dbReference>
<accession>A0A239EGM7</accession>
<feature type="chain" id="PRO_5012376187" evidence="1">
    <location>
        <begin position="31"/>
        <end position="200"/>
    </location>
</feature>
<reference evidence="3" key="1">
    <citation type="submission" date="2017-06" db="EMBL/GenBank/DDBJ databases">
        <authorList>
            <person name="Varghese N."/>
            <person name="Submissions S."/>
        </authorList>
    </citation>
    <scope>NUCLEOTIDE SEQUENCE [LARGE SCALE GENOMIC DNA]</scope>
    <source>
        <strain evidence="3">LNB2</strain>
    </source>
</reference>